<dbReference type="Gene3D" id="1.25.40.20">
    <property type="entry name" value="Ankyrin repeat-containing domain"/>
    <property type="match status" value="2"/>
</dbReference>
<evidence type="ECO:0000313" key="1">
    <source>
        <dbReference type="EMBL" id="EFA76908.1"/>
    </source>
</evidence>
<dbReference type="InParanoid" id="D3BNY9"/>
<dbReference type="Proteomes" id="UP000001396">
    <property type="component" value="Unassembled WGS sequence"/>
</dbReference>
<dbReference type="FunCoup" id="D3BNY9">
    <property type="interactions" value="23"/>
</dbReference>
<dbReference type="SMART" id="SM00248">
    <property type="entry name" value="ANK"/>
    <property type="match status" value="4"/>
</dbReference>
<sequence>MEIDNLFKKVIFQKFLSSQVFYNIKCIGDRIRVAHSVKVKRWNQLSFNYLCKRKLFTLLKYWLAIRLERIDYLESQQDLWAKIPYSLATYDERLDDYGMIFNFQSINIFLQNCGDYELFKLIYRRFGHFFELALDEFSCKSQYVYPRVLIHACQGGNDQIVQFLLDQGFKICDHSHHPGQTELLHASLSGNMKLLKLIAKKVKFNYSTITLIASENHDKPKDQRVSSDALLYLMKRIAKLDSNMPLSDGFISNMLYNGRLDVLQYLIETNKITCIEDSYVGQSEHTLLDTAISDSLELFNFVRSNIKFSDEQFLTDKSISQLVKYFGGMDQPDQEQFDNHFVKVFLVLYSMISKSTFTSTGIMCSAIQQDNFRLLKSMDVLNGITDPQDLFIAALKHGNIKALDYIFNKRFPLFMDSQLIDPIVLDMIKKERIDILQMLSDNTEYIYAKSALTEAARLGQMETLKFLLYCGRNDGCEPHTLAWCLATPNYCTETIDFLLENCLSHFNLKSVEPIKNACIRGDLNMVVKLVDYGFSVTTDAMDEAAANNHLALVKYLHHNRSEGCTTAGLNQALANGNIEVIQFLHSNRSERFNYIGIDKALANGHQEIIEFVVANSDQRWTSKGITTALFNRHYRLARYAMSVSNDITSKSVERIPYTHLTVKKLMRAFRFYYNLGYLELD</sequence>
<protein>
    <recommendedName>
        <fullName evidence="3">Ankyrin repeat-containing protein</fullName>
    </recommendedName>
</protein>
<organism evidence="1 2">
    <name type="scientific">Heterostelium pallidum (strain ATCC 26659 / Pp 5 / PN500)</name>
    <name type="common">Cellular slime mold</name>
    <name type="synonym">Polysphondylium pallidum</name>
    <dbReference type="NCBI Taxonomy" id="670386"/>
    <lineage>
        <taxon>Eukaryota</taxon>
        <taxon>Amoebozoa</taxon>
        <taxon>Evosea</taxon>
        <taxon>Eumycetozoa</taxon>
        <taxon>Dictyostelia</taxon>
        <taxon>Acytosteliales</taxon>
        <taxon>Acytosteliaceae</taxon>
        <taxon>Heterostelium</taxon>
    </lineage>
</organism>
<proteinExistence type="predicted"/>
<dbReference type="EMBL" id="ADBJ01000044">
    <property type="protein sequence ID" value="EFA76908.1"/>
    <property type="molecule type" value="Genomic_DNA"/>
</dbReference>
<gene>
    <name evidence="1" type="ORF">PPL_09660</name>
</gene>
<dbReference type="InterPro" id="IPR052050">
    <property type="entry name" value="SecEffector_AnkRepeat"/>
</dbReference>
<evidence type="ECO:0008006" key="3">
    <source>
        <dbReference type="Google" id="ProtNLM"/>
    </source>
</evidence>
<reference evidence="1 2" key="1">
    <citation type="journal article" date="2011" name="Genome Res.">
        <title>Phylogeny-wide analysis of social amoeba genomes highlights ancient origins for complex intercellular communication.</title>
        <authorList>
            <person name="Heidel A.J."/>
            <person name="Lawal H.M."/>
            <person name="Felder M."/>
            <person name="Schilde C."/>
            <person name="Helps N.R."/>
            <person name="Tunggal B."/>
            <person name="Rivero F."/>
            <person name="John U."/>
            <person name="Schleicher M."/>
            <person name="Eichinger L."/>
            <person name="Platzer M."/>
            <person name="Noegel A.A."/>
            <person name="Schaap P."/>
            <person name="Gloeckner G."/>
        </authorList>
    </citation>
    <scope>NUCLEOTIDE SEQUENCE [LARGE SCALE GENOMIC DNA]</scope>
    <source>
        <strain evidence="2">ATCC 26659 / Pp 5 / PN500</strain>
    </source>
</reference>
<comment type="caution">
    <text evidence="1">The sequence shown here is derived from an EMBL/GenBank/DDBJ whole genome shotgun (WGS) entry which is preliminary data.</text>
</comment>
<dbReference type="InterPro" id="IPR036770">
    <property type="entry name" value="Ankyrin_rpt-contain_sf"/>
</dbReference>
<dbReference type="InterPro" id="IPR002110">
    <property type="entry name" value="Ankyrin_rpt"/>
</dbReference>
<dbReference type="Pfam" id="PF13637">
    <property type="entry name" value="Ank_4"/>
    <property type="match status" value="1"/>
</dbReference>
<dbReference type="PANTHER" id="PTHR46586:SF3">
    <property type="entry name" value="ANKYRIN REPEAT-CONTAINING PROTEIN"/>
    <property type="match status" value="1"/>
</dbReference>
<dbReference type="SUPFAM" id="SSF140860">
    <property type="entry name" value="Pseudo ankyrin repeat-like"/>
    <property type="match status" value="1"/>
</dbReference>
<accession>D3BNY9</accession>
<dbReference type="AlphaFoldDB" id="D3BNY9"/>
<name>D3BNY9_HETP5</name>
<evidence type="ECO:0000313" key="2">
    <source>
        <dbReference type="Proteomes" id="UP000001396"/>
    </source>
</evidence>
<dbReference type="GeneID" id="31365135"/>
<dbReference type="SUPFAM" id="SSF48403">
    <property type="entry name" value="Ankyrin repeat"/>
    <property type="match status" value="1"/>
</dbReference>
<dbReference type="PANTHER" id="PTHR46586">
    <property type="entry name" value="ANKYRIN REPEAT-CONTAINING PROTEIN"/>
    <property type="match status" value="1"/>
</dbReference>
<keyword evidence="2" id="KW-1185">Reference proteome</keyword>
<dbReference type="RefSeq" id="XP_020429040.1">
    <property type="nucleotide sequence ID" value="XM_020580453.1"/>
</dbReference>